<dbReference type="Gene3D" id="3.40.50.1010">
    <property type="entry name" value="5'-nuclease"/>
    <property type="match status" value="1"/>
</dbReference>
<protein>
    <submittedName>
        <fullName evidence="9">VapC toxin family PIN domain ribonuclease</fullName>
    </submittedName>
</protein>
<dbReference type="InterPro" id="IPR050556">
    <property type="entry name" value="Type_II_TA_system_RNase"/>
</dbReference>
<comment type="caution">
    <text evidence="9">The sequence shown here is derived from an EMBL/GenBank/DDBJ whole genome shotgun (WGS) entry which is preliminary data.</text>
</comment>
<evidence type="ECO:0000256" key="5">
    <source>
        <dbReference type="ARBA" id="ARBA00022801"/>
    </source>
</evidence>
<keyword evidence="5" id="KW-0378">Hydrolase</keyword>
<dbReference type="GO" id="GO:0016787">
    <property type="term" value="F:hydrolase activity"/>
    <property type="evidence" value="ECO:0007669"/>
    <property type="project" value="UniProtKB-KW"/>
</dbReference>
<reference evidence="9 10" key="1">
    <citation type="submission" date="2018-03" db="EMBL/GenBank/DDBJ databases">
        <title>The draft genome of Mesorhizobium sp. 6GN-30.</title>
        <authorList>
            <person name="Liu L."/>
            <person name="Li L."/>
            <person name="Wang T."/>
            <person name="Zhang X."/>
            <person name="Liang L."/>
        </authorList>
    </citation>
    <scope>NUCLEOTIDE SEQUENCE [LARGE SCALE GENOMIC DNA]</scope>
    <source>
        <strain evidence="9 10">6GN30</strain>
    </source>
</reference>
<dbReference type="InterPro" id="IPR029060">
    <property type="entry name" value="PIN-like_dom_sf"/>
</dbReference>
<name>A0A2P7SLS3_9HYPH</name>
<evidence type="ECO:0000256" key="4">
    <source>
        <dbReference type="ARBA" id="ARBA00022723"/>
    </source>
</evidence>
<keyword evidence="6" id="KW-0460">Magnesium</keyword>
<dbReference type="PANTHER" id="PTHR33653">
    <property type="entry name" value="RIBONUCLEASE VAPC2"/>
    <property type="match status" value="1"/>
</dbReference>
<dbReference type="EMBL" id="PXYK01000005">
    <property type="protein sequence ID" value="PSJ63403.1"/>
    <property type="molecule type" value="Genomic_DNA"/>
</dbReference>
<proteinExistence type="inferred from homology"/>
<sequence>MSGYMLDSNVLIDVAREPDGVVGKRFQTMTKGHMGISVIVSGEIRYGMKKRPDARSNPSMAYLLSSLRIDELEPEVGDVYGDIRVKVERIGKGLSPNDLWIAAHAMVRDAVLVTSDAAIQEADIAGLKLENWRDDIAGQERN</sequence>
<dbReference type="AlphaFoldDB" id="A0A2P7SLS3"/>
<evidence type="ECO:0000259" key="8">
    <source>
        <dbReference type="Pfam" id="PF01850"/>
    </source>
</evidence>
<keyword evidence="4" id="KW-0479">Metal-binding</keyword>
<comment type="similarity">
    <text evidence="7">Belongs to the PINc/VapC protein family.</text>
</comment>
<dbReference type="PANTHER" id="PTHR33653:SF1">
    <property type="entry name" value="RIBONUCLEASE VAPC2"/>
    <property type="match status" value="1"/>
</dbReference>
<keyword evidence="2" id="KW-1277">Toxin-antitoxin system</keyword>
<dbReference type="InterPro" id="IPR002716">
    <property type="entry name" value="PIN_dom"/>
</dbReference>
<evidence type="ECO:0000256" key="2">
    <source>
        <dbReference type="ARBA" id="ARBA00022649"/>
    </source>
</evidence>
<evidence type="ECO:0000256" key="7">
    <source>
        <dbReference type="ARBA" id="ARBA00038093"/>
    </source>
</evidence>
<organism evidence="9 10">
    <name type="scientific">Kumtagia ephedrae</name>
    <dbReference type="NCBI Taxonomy" id="2116701"/>
    <lineage>
        <taxon>Bacteria</taxon>
        <taxon>Pseudomonadati</taxon>
        <taxon>Pseudomonadota</taxon>
        <taxon>Alphaproteobacteria</taxon>
        <taxon>Hyphomicrobiales</taxon>
        <taxon>Phyllobacteriaceae</taxon>
        <taxon>Kumtagia</taxon>
    </lineage>
</organism>
<dbReference type="Proteomes" id="UP000241229">
    <property type="component" value="Unassembled WGS sequence"/>
</dbReference>
<dbReference type="GO" id="GO:0004518">
    <property type="term" value="F:nuclease activity"/>
    <property type="evidence" value="ECO:0007669"/>
    <property type="project" value="UniProtKB-KW"/>
</dbReference>
<keyword evidence="3" id="KW-0540">Nuclease</keyword>
<dbReference type="RefSeq" id="WP_106771466.1">
    <property type="nucleotide sequence ID" value="NZ_PXYK01000005.1"/>
</dbReference>
<evidence type="ECO:0000256" key="1">
    <source>
        <dbReference type="ARBA" id="ARBA00001946"/>
    </source>
</evidence>
<dbReference type="Pfam" id="PF01850">
    <property type="entry name" value="PIN"/>
    <property type="match status" value="1"/>
</dbReference>
<accession>A0A2P7SLS3</accession>
<gene>
    <name evidence="9" type="ORF">C7I84_07165</name>
</gene>
<dbReference type="OrthoDB" id="9796690at2"/>
<evidence type="ECO:0000256" key="3">
    <source>
        <dbReference type="ARBA" id="ARBA00022722"/>
    </source>
</evidence>
<evidence type="ECO:0000313" key="10">
    <source>
        <dbReference type="Proteomes" id="UP000241229"/>
    </source>
</evidence>
<evidence type="ECO:0000313" key="9">
    <source>
        <dbReference type="EMBL" id="PSJ63403.1"/>
    </source>
</evidence>
<evidence type="ECO:0000256" key="6">
    <source>
        <dbReference type="ARBA" id="ARBA00022842"/>
    </source>
</evidence>
<comment type="cofactor">
    <cofactor evidence="1">
        <name>Mg(2+)</name>
        <dbReference type="ChEBI" id="CHEBI:18420"/>
    </cofactor>
</comment>
<keyword evidence="10" id="KW-1185">Reference proteome</keyword>
<feature type="domain" description="PIN" evidence="8">
    <location>
        <begin position="4"/>
        <end position="123"/>
    </location>
</feature>
<dbReference type="SUPFAM" id="SSF88723">
    <property type="entry name" value="PIN domain-like"/>
    <property type="match status" value="1"/>
</dbReference>
<dbReference type="GO" id="GO:0046872">
    <property type="term" value="F:metal ion binding"/>
    <property type="evidence" value="ECO:0007669"/>
    <property type="project" value="UniProtKB-KW"/>
</dbReference>